<dbReference type="OrthoDB" id="58416at2759"/>
<reference evidence="2 3" key="1">
    <citation type="journal article" date="2018" name="Front. Microbiol.">
        <title>Genome-Wide Analysis of Corynespora cassiicola Leaf Fall Disease Putative Effectors.</title>
        <authorList>
            <person name="Lopez D."/>
            <person name="Ribeiro S."/>
            <person name="Label P."/>
            <person name="Fumanal B."/>
            <person name="Venisse J.S."/>
            <person name="Kohler A."/>
            <person name="de Oliveira R.R."/>
            <person name="Labutti K."/>
            <person name="Lipzen A."/>
            <person name="Lail K."/>
            <person name="Bauer D."/>
            <person name="Ohm R.A."/>
            <person name="Barry K.W."/>
            <person name="Spatafora J."/>
            <person name="Grigoriev I.V."/>
            <person name="Martin F.M."/>
            <person name="Pujade-Renaud V."/>
        </authorList>
    </citation>
    <scope>NUCLEOTIDE SEQUENCE [LARGE SCALE GENOMIC DNA]</scope>
    <source>
        <strain evidence="2 3">Philippines</strain>
    </source>
</reference>
<keyword evidence="3" id="KW-1185">Reference proteome</keyword>
<evidence type="ECO:0000313" key="3">
    <source>
        <dbReference type="Proteomes" id="UP000240883"/>
    </source>
</evidence>
<name>A0A2T2P2S8_CORCC</name>
<gene>
    <name evidence="2" type="ORF">BS50DRAFT_236193</name>
</gene>
<dbReference type="Gene3D" id="1.20.120.520">
    <property type="entry name" value="nmb1532 protein domain like"/>
    <property type="match status" value="1"/>
</dbReference>
<sequence>MAGKYADSPLALIPTPYKQTGKTDDFTMDASHMAIVHNLIIRGYNSIYKQAPHIRPNNDVPDFIGYSIAWYNMVINHHRSEEKVIFPLYEKHTGVPGLMDGDRAEHEAFYGGMEKFKEYLDSCLSSQDPKTAFSGPHLVGLMDTFGSALHSHLSHEPVHLASLSKYPQIPTKEIKAAGEKDAMDTQSIIYMLPMLWFNHDTEFEDGEWRDWPGLSWQLKWVMVNVFGWWRSNWWRWGSVGRDGKMVELLALADNY</sequence>
<organism evidence="2 3">
    <name type="scientific">Corynespora cassiicola Philippines</name>
    <dbReference type="NCBI Taxonomy" id="1448308"/>
    <lineage>
        <taxon>Eukaryota</taxon>
        <taxon>Fungi</taxon>
        <taxon>Dikarya</taxon>
        <taxon>Ascomycota</taxon>
        <taxon>Pezizomycotina</taxon>
        <taxon>Dothideomycetes</taxon>
        <taxon>Pleosporomycetidae</taxon>
        <taxon>Pleosporales</taxon>
        <taxon>Corynesporascaceae</taxon>
        <taxon>Corynespora</taxon>
    </lineage>
</organism>
<dbReference type="InterPro" id="IPR053206">
    <property type="entry name" value="Dimeric_xanthone_biosynth"/>
</dbReference>
<dbReference type="AlphaFoldDB" id="A0A2T2P2S8"/>
<dbReference type="InterPro" id="IPR012312">
    <property type="entry name" value="Hemerythrin-like"/>
</dbReference>
<dbReference type="Proteomes" id="UP000240883">
    <property type="component" value="Unassembled WGS sequence"/>
</dbReference>
<evidence type="ECO:0000313" key="2">
    <source>
        <dbReference type="EMBL" id="PSN71816.1"/>
    </source>
</evidence>
<dbReference type="Pfam" id="PF01814">
    <property type="entry name" value="Hemerythrin"/>
    <property type="match status" value="1"/>
</dbReference>
<feature type="domain" description="Hemerythrin-like" evidence="1">
    <location>
        <begin position="37"/>
        <end position="156"/>
    </location>
</feature>
<evidence type="ECO:0000259" key="1">
    <source>
        <dbReference type="Pfam" id="PF01814"/>
    </source>
</evidence>
<dbReference type="EMBL" id="KZ678130">
    <property type="protein sequence ID" value="PSN71816.1"/>
    <property type="molecule type" value="Genomic_DNA"/>
</dbReference>
<proteinExistence type="predicted"/>
<accession>A0A2T2P2S8</accession>
<dbReference type="STRING" id="1448308.A0A2T2P2S8"/>
<dbReference type="PANTHER" id="PTHR38048">
    <property type="entry name" value="EXPRESSED PROTEIN"/>
    <property type="match status" value="1"/>
</dbReference>
<dbReference type="PANTHER" id="PTHR38048:SF2">
    <property type="entry name" value="HEMERYTHRIN-LIKE DOMAIN-CONTAINING PROTEIN"/>
    <property type="match status" value="1"/>
</dbReference>
<protein>
    <recommendedName>
        <fullName evidence="1">Hemerythrin-like domain-containing protein</fullName>
    </recommendedName>
</protein>